<evidence type="ECO:0000256" key="1">
    <source>
        <dbReference type="ARBA" id="ARBA00023125"/>
    </source>
</evidence>
<dbReference type="GO" id="GO:0015074">
    <property type="term" value="P:DNA integration"/>
    <property type="evidence" value="ECO:0007669"/>
    <property type="project" value="InterPro"/>
</dbReference>
<dbReference type="SUPFAM" id="SSF47823">
    <property type="entry name" value="lambda integrase-like, N-terminal domain"/>
    <property type="match status" value="1"/>
</dbReference>
<feature type="compositionally biased region" description="Basic residues" evidence="3">
    <location>
        <begin position="322"/>
        <end position="335"/>
    </location>
</feature>
<protein>
    <recommendedName>
        <fullName evidence="4">Core-binding (CB) domain-containing protein</fullName>
    </recommendedName>
</protein>
<keyword evidence="1 2" id="KW-0238">DNA-binding</keyword>
<dbReference type="Pfam" id="PF02899">
    <property type="entry name" value="Phage_int_SAM_1"/>
    <property type="match status" value="1"/>
</dbReference>
<feature type="region of interest" description="Disordered" evidence="3">
    <location>
        <begin position="1"/>
        <end position="32"/>
    </location>
</feature>
<dbReference type="InterPro" id="IPR004107">
    <property type="entry name" value="Integrase_SAM-like_N"/>
</dbReference>
<reference evidence="5 6" key="1">
    <citation type="submission" date="2019-04" db="EMBL/GenBank/DDBJ databases">
        <authorList>
            <person name="Dong K."/>
        </authorList>
    </citation>
    <scope>NUCLEOTIDE SEQUENCE [LARGE SCALE GENOMIC DNA]</scope>
    <source>
        <strain evidence="6">dk3543</strain>
    </source>
</reference>
<dbReference type="OrthoDB" id="4137935at2"/>
<evidence type="ECO:0000256" key="2">
    <source>
        <dbReference type="PROSITE-ProRule" id="PRU01248"/>
    </source>
</evidence>
<dbReference type="Proteomes" id="UP000307808">
    <property type="component" value="Unassembled WGS sequence"/>
</dbReference>
<proteinExistence type="predicted"/>
<keyword evidence="6" id="KW-1185">Reference proteome</keyword>
<dbReference type="PROSITE" id="PS51900">
    <property type="entry name" value="CB"/>
    <property type="match status" value="1"/>
</dbReference>
<accession>A0A4U2YJX6</accession>
<feature type="compositionally biased region" description="Basic residues" evidence="3">
    <location>
        <begin position="225"/>
        <end position="244"/>
    </location>
</feature>
<dbReference type="InterPro" id="IPR044068">
    <property type="entry name" value="CB"/>
</dbReference>
<dbReference type="EMBL" id="SZPY01000003">
    <property type="protein sequence ID" value="TKI61429.1"/>
    <property type="molecule type" value="Genomic_DNA"/>
</dbReference>
<gene>
    <name evidence="5" type="ORF">FC770_11565</name>
</gene>
<evidence type="ECO:0000256" key="3">
    <source>
        <dbReference type="SAM" id="MobiDB-lite"/>
    </source>
</evidence>
<sequence>MMASTRLRRGSTPQKPGATAGPLHESVSGELTHSTACGRAESRLGLASLAKELGALAVGGLSQAIRRTERSMSDSTVFPFQPITMTTAQVAAVSYLARYSGRTHRLYAYQLRRWFTWCANNGLDPLLGIQRAHVELYIHQLGETGLMDSSIVTMMHGVRGVFRFARIDGLIAADPAVYARLPKIQHDESRTQGLDRLELIRFLQVAQTLAVHHARGARVPSGHQRPARIRSSRSAHRGLRRHAARSPSPAPGRQRQQARHHADHDPSATCPGSLPRTAIRRAARSETDHREADRPPRCLPDGCEDRQGRGHPSPHQPALTASRRHHQRPRRRRPAPRCADLGAPRRSTHHRALRPRPRKPRPTRRPLPHRVRRWSVNVLRPARPEGYAPLSEGDKALLLTRRDVSSFPSAIQAIRLQDAI</sequence>
<dbReference type="GO" id="GO:0003677">
    <property type="term" value="F:DNA binding"/>
    <property type="evidence" value="ECO:0007669"/>
    <property type="project" value="UniProtKB-UniRule"/>
</dbReference>
<feature type="compositionally biased region" description="Basic and acidic residues" evidence="3">
    <location>
        <begin position="283"/>
        <end position="296"/>
    </location>
</feature>
<feature type="domain" description="Core-binding (CB)" evidence="4">
    <location>
        <begin position="83"/>
        <end position="166"/>
    </location>
</feature>
<dbReference type="InterPro" id="IPR010998">
    <property type="entry name" value="Integrase_recombinase_N"/>
</dbReference>
<dbReference type="AlphaFoldDB" id="A0A4U2YJX6"/>
<comment type="caution">
    <text evidence="5">The sequence shown here is derived from an EMBL/GenBank/DDBJ whole genome shotgun (WGS) entry which is preliminary data.</text>
</comment>
<feature type="compositionally biased region" description="Basic residues" evidence="3">
    <location>
        <begin position="346"/>
        <end position="367"/>
    </location>
</feature>
<evidence type="ECO:0000313" key="6">
    <source>
        <dbReference type="Proteomes" id="UP000307808"/>
    </source>
</evidence>
<dbReference type="Gene3D" id="1.10.150.130">
    <property type="match status" value="1"/>
</dbReference>
<organism evidence="5 6">
    <name type="scientific">Nocardioides jishulii</name>
    <dbReference type="NCBI Taxonomy" id="2575440"/>
    <lineage>
        <taxon>Bacteria</taxon>
        <taxon>Bacillati</taxon>
        <taxon>Actinomycetota</taxon>
        <taxon>Actinomycetes</taxon>
        <taxon>Propionibacteriales</taxon>
        <taxon>Nocardioidaceae</taxon>
        <taxon>Nocardioides</taxon>
    </lineage>
</organism>
<evidence type="ECO:0000313" key="5">
    <source>
        <dbReference type="EMBL" id="TKI61429.1"/>
    </source>
</evidence>
<name>A0A4U2YJX6_9ACTN</name>
<feature type="region of interest" description="Disordered" evidence="3">
    <location>
        <begin position="214"/>
        <end position="367"/>
    </location>
</feature>
<evidence type="ECO:0000259" key="4">
    <source>
        <dbReference type="PROSITE" id="PS51900"/>
    </source>
</evidence>